<evidence type="ECO:0000256" key="2">
    <source>
        <dbReference type="ARBA" id="ARBA00022475"/>
    </source>
</evidence>
<keyword evidence="8" id="KW-1185">Reference proteome</keyword>
<accession>A0A0H2L1S5</accession>
<feature type="transmembrane region" description="Helical" evidence="6">
    <location>
        <begin position="76"/>
        <end position="97"/>
    </location>
</feature>
<feature type="transmembrane region" description="Helical" evidence="6">
    <location>
        <begin position="168"/>
        <end position="193"/>
    </location>
</feature>
<feature type="transmembrane region" description="Helical" evidence="6">
    <location>
        <begin position="205"/>
        <end position="223"/>
    </location>
</feature>
<sequence>MPTVEGVLAALSPLAAGLAAGLSLIVAIGAQNAFVLRQGLRREHVLPVVLVCALSDLVLIAAGTAGLGALVTGAPALLTAVRWGGAAFLLTLAALAARRALRPGGLDTASGEVSGAGATSARSAVGTSLALTWLNPHVYLDTVLLLGSLAAGYAAAHAGAAGDPDAARWLFGAGAMVASILWFTALGFGARLLAPVFARPGAWRVLDGAIAVVMATIGVSLLLGG</sequence>
<dbReference type="GO" id="GO:0005886">
    <property type="term" value="C:plasma membrane"/>
    <property type="evidence" value="ECO:0007669"/>
    <property type="project" value="UniProtKB-SubCell"/>
</dbReference>
<proteinExistence type="predicted"/>
<evidence type="ECO:0000256" key="4">
    <source>
        <dbReference type="ARBA" id="ARBA00022989"/>
    </source>
</evidence>
<keyword evidence="2" id="KW-1003">Cell membrane</keyword>
<dbReference type="PANTHER" id="PTHR30086:SF20">
    <property type="entry name" value="ARGININE EXPORTER PROTEIN ARGO-RELATED"/>
    <property type="match status" value="1"/>
</dbReference>
<name>A0A0H2L1S5_9MICO</name>
<comment type="subcellular location">
    <subcellularLocation>
        <location evidence="1">Cell membrane</location>
        <topology evidence="1">Multi-pass membrane protein</topology>
    </subcellularLocation>
</comment>
<dbReference type="Proteomes" id="UP000035265">
    <property type="component" value="Unassembled WGS sequence"/>
</dbReference>
<feature type="transmembrane region" description="Helical" evidence="6">
    <location>
        <begin position="48"/>
        <end position="70"/>
    </location>
</feature>
<dbReference type="InterPro" id="IPR001123">
    <property type="entry name" value="LeuE-type"/>
</dbReference>
<dbReference type="Pfam" id="PF01810">
    <property type="entry name" value="LysE"/>
    <property type="match status" value="1"/>
</dbReference>
<evidence type="ECO:0000256" key="6">
    <source>
        <dbReference type="SAM" id="Phobius"/>
    </source>
</evidence>
<comment type="caution">
    <text evidence="7">The sequence shown here is derived from an EMBL/GenBank/DDBJ whole genome shotgun (WGS) entry which is preliminary data.</text>
</comment>
<dbReference type="PATRIC" id="fig|264251.5.peg.2815"/>
<keyword evidence="4 6" id="KW-1133">Transmembrane helix</keyword>
<dbReference type="EMBL" id="JNBQ01000019">
    <property type="protein sequence ID" value="KLN34142.1"/>
    <property type="molecule type" value="Genomic_DNA"/>
</dbReference>
<dbReference type="RefSeq" id="WP_047233445.1">
    <property type="nucleotide sequence ID" value="NZ_JNBQ01000019.1"/>
</dbReference>
<feature type="transmembrane region" description="Helical" evidence="6">
    <location>
        <begin position="138"/>
        <end position="156"/>
    </location>
</feature>
<evidence type="ECO:0000313" key="7">
    <source>
        <dbReference type="EMBL" id="KLN34142.1"/>
    </source>
</evidence>
<evidence type="ECO:0000256" key="3">
    <source>
        <dbReference type="ARBA" id="ARBA00022692"/>
    </source>
</evidence>
<feature type="transmembrane region" description="Helical" evidence="6">
    <location>
        <begin position="14"/>
        <end position="36"/>
    </location>
</feature>
<evidence type="ECO:0000313" key="8">
    <source>
        <dbReference type="Proteomes" id="UP000035265"/>
    </source>
</evidence>
<keyword evidence="3 6" id="KW-0812">Transmembrane</keyword>
<protein>
    <submittedName>
        <fullName evidence="7">Amino acid transporter</fullName>
    </submittedName>
</protein>
<gene>
    <name evidence="7" type="ORF">FB00_13815</name>
</gene>
<evidence type="ECO:0000256" key="1">
    <source>
        <dbReference type="ARBA" id="ARBA00004651"/>
    </source>
</evidence>
<reference evidence="7 8" key="1">
    <citation type="submission" date="2014-05" db="EMBL/GenBank/DDBJ databases">
        <title>Cellulosimicrobium funkei U11 genome.</title>
        <authorList>
            <person name="Hu C."/>
            <person name="Gong Y."/>
            <person name="Wan W."/>
            <person name="Jiang M."/>
        </authorList>
    </citation>
    <scope>NUCLEOTIDE SEQUENCE [LARGE SCALE GENOMIC DNA]</scope>
    <source>
        <strain evidence="7 8">U11</strain>
    </source>
</reference>
<dbReference type="AlphaFoldDB" id="A0A0H2L1S5"/>
<evidence type="ECO:0000256" key="5">
    <source>
        <dbReference type="ARBA" id="ARBA00023136"/>
    </source>
</evidence>
<organism evidence="7 8">
    <name type="scientific">Cellulosimicrobium funkei</name>
    <dbReference type="NCBI Taxonomy" id="264251"/>
    <lineage>
        <taxon>Bacteria</taxon>
        <taxon>Bacillati</taxon>
        <taxon>Actinomycetota</taxon>
        <taxon>Actinomycetes</taxon>
        <taxon>Micrococcales</taxon>
        <taxon>Promicromonosporaceae</taxon>
        <taxon>Cellulosimicrobium</taxon>
    </lineage>
</organism>
<keyword evidence="5 6" id="KW-0472">Membrane</keyword>
<dbReference type="PANTHER" id="PTHR30086">
    <property type="entry name" value="ARGININE EXPORTER PROTEIN ARGO"/>
    <property type="match status" value="1"/>
</dbReference>
<dbReference type="GO" id="GO:0015171">
    <property type="term" value="F:amino acid transmembrane transporter activity"/>
    <property type="evidence" value="ECO:0007669"/>
    <property type="project" value="TreeGrafter"/>
</dbReference>